<dbReference type="InterPro" id="IPR003961">
    <property type="entry name" value="FN3_dom"/>
</dbReference>
<dbReference type="Gene3D" id="2.60.40.10">
    <property type="entry name" value="Immunoglobulins"/>
    <property type="match status" value="1"/>
</dbReference>
<keyword evidence="3" id="KW-0624">Polysaccharide degradation</keyword>
<evidence type="ECO:0000256" key="1">
    <source>
        <dbReference type="ARBA" id="ARBA00023277"/>
    </source>
</evidence>
<dbReference type="Pfam" id="PF00041">
    <property type="entry name" value="fn3"/>
    <property type="match status" value="1"/>
</dbReference>
<gene>
    <name evidence="7" type="ORF">EKG83_18600</name>
</gene>
<dbReference type="SUPFAM" id="SSF51445">
    <property type="entry name" value="(Trans)glycosidases"/>
    <property type="match status" value="1"/>
</dbReference>
<dbReference type="GO" id="GO:0004553">
    <property type="term" value="F:hydrolase activity, hydrolyzing O-glycosyl compounds"/>
    <property type="evidence" value="ECO:0007669"/>
    <property type="project" value="InterPro"/>
</dbReference>
<keyword evidence="8" id="KW-1185">Reference proteome</keyword>
<dbReference type="KEGG" id="ssyi:EKG83_18600"/>
<protein>
    <submittedName>
        <fullName evidence="7">Alpha-L-arabinofuranosidase</fullName>
    </submittedName>
</protein>
<dbReference type="Gene3D" id="3.20.20.80">
    <property type="entry name" value="Glycosidases"/>
    <property type="match status" value="1"/>
</dbReference>
<evidence type="ECO:0000256" key="3">
    <source>
        <dbReference type="ARBA" id="ARBA00023326"/>
    </source>
</evidence>
<dbReference type="PANTHER" id="PTHR43576">
    <property type="entry name" value="ALPHA-L-ARABINOFURANOSIDASE C-RELATED"/>
    <property type="match status" value="1"/>
</dbReference>
<dbReference type="SUPFAM" id="SSF49265">
    <property type="entry name" value="Fibronectin type III"/>
    <property type="match status" value="1"/>
</dbReference>
<name>A0A5Q0GYR1_SACSY</name>
<accession>A0A5Q0GYR1</accession>
<dbReference type="InterPro" id="IPR013780">
    <property type="entry name" value="Glyco_hydro_b"/>
</dbReference>
<feature type="signal peptide" evidence="4">
    <location>
        <begin position="1"/>
        <end position="20"/>
    </location>
</feature>
<dbReference type="PROSITE" id="PS50853">
    <property type="entry name" value="FN3"/>
    <property type="match status" value="1"/>
</dbReference>
<dbReference type="Gene3D" id="2.60.40.290">
    <property type="match status" value="1"/>
</dbReference>
<dbReference type="InterPro" id="IPR017853">
    <property type="entry name" value="GH"/>
</dbReference>
<dbReference type="Gene3D" id="2.60.40.1180">
    <property type="entry name" value="Golgi alpha-mannosidase II"/>
    <property type="match status" value="1"/>
</dbReference>
<evidence type="ECO:0000313" key="7">
    <source>
        <dbReference type="EMBL" id="QFZ19187.1"/>
    </source>
</evidence>
<keyword evidence="2" id="KW-0326">Glycosidase</keyword>
<dbReference type="SMART" id="SM00637">
    <property type="entry name" value="CBD_II"/>
    <property type="match status" value="1"/>
</dbReference>
<dbReference type="InterPro" id="IPR008965">
    <property type="entry name" value="CBM2/CBM3_carb-bd_dom_sf"/>
</dbReference>
<sequence>MRPRLAALLTLALAASPLIASPLTAPAVRAQDDPGTLVIVNTRAALETVGDAALGVNHAIWDAQLGTTQVSDLLKDAGVRAMRYPGGSYSDIYHWRDHTAPGGYVAPNTDFDTFMAGVRRAGGQAIVAANYGTGTPQEAAEWVRYANVEKGYGVKYWEIGNELYGNGHYGANWEADDHPDKSPAQYASLVVEFARAMKAVDPTIHVGAVLTTPGEWPDGITAAGDAGTWNQVVLSTAGPEVDFGIVHWYPGGDTAADAMARTDRITDAIRLVREQSRRYAGKELGIAMTELNTSYGRNTQPGALFAADAYATLMANGVFTIDWWNVHNGIDRVSTIAGHTDFHDFGLLSSANCTADGTVCQPPLNTPFAPYHALAMTSRFAGPGDQLLATASTDPLVKVHAARRTDGGLSVMLINQDPDAAKPVSLRYAGYSPAGEAKVLTHGNGDAAITTGTGSATSATLPPYSITTLVLRPSAPVTGPAAPGRPAASAVTDRTATISWPAGAPGVKYEVHRRVGANTEQWGETTGTSFTAHNLVPSTRYQVNVIARDGAGRVSWSSPPLTFTTATPATSTCAVTFTDVSDWGNGYVGNVEVVNTGTRPVDGWTLTFDWPTTWQRVDSGWNGTWAQTGTTVQVVGGDSNRVIAPGAAVATGFVASYQGPNVPPSVFRLNGTHCTTR</sequence>
<dbReference type="PROSITE" id="PS51173">
    <property type="entry name" value="CBM2"/>
    <property type="match status" value="1"/>
</dbReference>
<feature type="domain" description="CBM2" evidence="6">
    <location>
        <begin position="566"/>
        <end position="677"/>
    </location>
</feature>
<dbReference type="GO" id="GO:0000272">
    <property type="term" value="P:polysaccharide catabolic process"/>
    <property type="evidence" value="ECO:0007669"/>
    <property type="project" value="UniProtKB-KW"/>
</dbReference>
<feature type="domain" description="Fibronectin type-III" evidence="5">
    <location>
        <begin position="482"/>
        <end position="568"/>
    </location>
</feature>
<organism evidence="7 8">
    <name type="scientific">Saccharothrix syringae</name>
    <name type="common">Nocardiopsis syringae</name>
    <dbReference type="NCBI Taxonomy" id="103733"/>
    <lineage>
        <taxon>Bacteria</taxon>
        <taxon>Bacillati</taxon>
        <taxon>Actinomycetota</taxon>
        <taxon>Actinomycetes</taxon>
        <taxon>Pseudonocardiales</taxon>
        <taxon>Pseudonocardiaceae</taxon>
        <taxon>Saccharothrix</taxon>
    </lineage>
</organism>
<dbReference type="InterPro" id="IPR001919">
    <property type="entry name" value="CBD2"/>
</dbReference>
<keyword evidence="1" id="KW-0119">Carbohydrate metabolism</keyword>
<dbReference type="CDD" id="cd00063">
    <property type="entry name" value="FN3"/>
    <property type="match status" value="1"/>
</dbReference>
<dbReference type="GO" id="GO:0030247">
    <property type="term" value="F:polysaccharide binding"/>
    <property type="evidence" value="ECO:0007669"/>
    <property type="project" value="UniProtKB-UniRule"/>
</dbReference>
<evidence type="ECO:0000259" key="6">
    <source>
        <dbReference type="PROSITE" id="PS51173"/>
    </source>
</evidence>
<dbReference type="SUPFAM" id="SSF49384">
    <property type="entry name" value="Carbohydrate-binding domain"/>
    <property type="match status" value="1"/>
</dbReference>
<dbReference type="InterPro" id="IPR036116">
    <property type="entry name" value="FN3_sf"/>
</dbReference>
<feature type="chain" id="PRO_5039400485" evidence="4">
    <location>
        <begin position="21"/>
        <end position="677"/>
    </location>
</feature>
<dbReference type="InterPro" id="IPR013783">
    <property type="entry name" value="Ig-like_fold"/>
</dbReference>
<keyword evidence="2" id="KW-0378">Hydrolase</keyword>
<dbReference type="EMBL" id="CP034550">
    <property type="protein sequence ID" value="QFZ19187.1"/>
    <property type="molecule type" value="Genomic_DNA"/>
</dbReference>
<dbReference type="OrthoDB" id="9758333at2"/>
<evidence type="ECO:0000313" key="8">
    <source>
        <dbReference type="Proteomes" id="UP000325787"/>
    </source>
</evidence>
<reference evidence="8" key="1">
    <citation type="journal article" date="2021" name="Curr. Microbiol.">
        <title>Complete genome of nocamycin-producing strain Saccharothrix syringae NRRL B-16468 reveals the biosynthetic potential for secondary metabolites.</title>
        <authorList>
            <person name="Mo X."/>
            <person name="Yang S."/>
        </authorList>
    </citation>
    <scope>NUCLEOTIDE SEQUENCE [LARGE SCALE GENOMIC DNA]</scope>
    <source>
        <strain evidence="8">ATCC 51364 / DSM 43886 / JCM 6844 / KCTC 9398 / NBRC 14523 / NRRL B-16468 / INA 2240</strain>
    </source>
</reference>
<dbReference type="Proteomes" id="UP000325787">
    <property type="component" value="Chromosome"/>
</dbReference>
<proteinExistence type="predicted"/>
<dbReference type="Pfam" id="PF00553">
    <property type="entry name" value="CBM_2"/>
    <property type="match status" value="1"/>
</dbReference>
<dbReference type="RefSeq" id="WP_033434174.1">
    <property type="nucleotide sequence ID" value="NZ_CP034550.1"/>
</dbReference>
<dbReference type="AlphaFoldDB" id="A0A5Q0GYR1"/>
<evidence type="ECO:0000256" key="4">
    <source>
        <dbReference type="SAM" id="SignalP"/>
    </source>
</evidence>
<dbReference type="InterPro" id="IPR012291">
    <property type="entry name" value="CBM2_carb-bd_dom_sf"/>
</dbReference>
<keyword evidence="4" id="KW-0732">Signal</keyword>
<evidence type="ECO:0000259" key="5">
    <source>
        <dbReference type="PROSITE" id="PS50853"/>
    </source>
</evidence>
<dbReference type="SMART" id="SM00060">
    <property type="entry name" value="FN3"/>
    <property type="match status" value="1"/>
</dbReference>
<evidence type="ECO:0000256" key="2">
    <source>
        <dbReference type="ARBA" id="ARBA00023295"/>
    </source>
</evidence>